<dbReference type="PANTHER" id="PTHR21089">
    <property type="entry name" value="SHIKIMATE DEHYDROGENASE"/>
    <property type="match status" value="1"/>
</dbReference>
<keyword evidence="3" id="KW-0057">Aromatic amino acid biosynthesis</keyword>
<comment type="pathway">
    <text evidence="1">Metabolic intermediate biosynthesis; chorismate biosynthesis; chorismate from D-erythrose 4-phosphate and phosphoenolpyruvate: step 4/7.</text>
</comment>
<dbReference type="InterPro" id="IPR036291">
    <property type="entry name" value="NAD(P)-bd_dom_sf"/>
</dbReference>
<evidence type="ECO:0000313" key="6">
    <source>
        <dbReference type="Proteomes" id="UP000825258"/>
    </source>
</evidence>
<dbReference type="SUPFAM" id="SSF51735">
    <property type="entry name" value="NAD(P)-binding Rossmann-fold domains"/>
    <property type="match status" value="1"/>
</dbReference>
<keyword evidence="3" id="KW-0028">Amino-acid biosynthesis</keyword>
<evidence type="ECO:0000313" key="5">
    <source>
        <dbReference type="EMBL" id="BCY28693.1"/>
    </source>
</evidence>
<protein>
    <submittedName>
        <fullName evidence="5">Shikimate 5-dehydrogenase</fullName>
    </submittedName>
</protein>
<keyword evidence="2" id="KW-0560">Oxidoreductase</keyword>
<gene>
    <name evidence="5" type="primary">aroE</name>
    <name evidence="5" type="ORF">KK2020170_15610</name>
</gene>
<dbReference type="RefSeq" id="WP_221257807.1">
    <property type="nucleotide sequence ID" value="NZ_AP024749.1"/>
</dbReference>
<dbReference type="Pfam" id="PF08501">
    <property type="entry name" value="Shikimate_dh_N"/>
    <property type="match status" value="1"/>
</dbReference>
<evidence type="ECO:0000256" key="2">
    <source>
        <dbReference type="ARBA" id="ARBA00023002"/>
    </source>
</evidence>
<dbReference type="PANTHER" id="PTHR21089:SF1">
    <property type="entry name" value="BIFUNCTIONAL 3-DEHYDROQUINATE DEHYDRATASE_SHIKIMATE DEHYDROGENASE, CHLOROPLASTIC"/>
    <property type="match status" value="1"/>
</dbReference>
<dbReference type="Proteomes" id="UP000825258">
    <property type="component" value="Chromosome"/>
</dbReference>
<dbReference type="InterPro" id="IPR022893">
    <property type="entry name" value="Shikimate_DH_fam"/>
</dbReference>
<organism evidence="5 6">
    <name type="scientific">Flavobacterium okayamense</name>
    <dbReference type="NCBI Taxonomy" id="2830782"/>
    <lineage>
        <taxon>Bacteria</taxon>
        <taxon>Pseudomonadati</taxon>
        <taxon>Bacteroidota</taxon>
        <taxon>Flavobacteriia</taxon>
        <taxon>Flavobacteriales</taxon>
        <taxon>Flavobacteriaceae</taxon>
        <taxon>Flavobacterium</taxon>
    </lineage>
</organism>
<evidence type="ECO:0000256" key="1">
    <source>
        <dbReference type="ARBA" id="ARBA00004871"/>
    </source>
</evidence>
<name>A0ABM7S7I0_9FLAO</name>
<reference evidence="5 6" key="1">
    <citation type="submission" date="2021-06" db="EMBL/GenBank/DDBJ databases">
        <title>Whole genome sequences of Flavobacterium sp. KK2020170 and assembly.</title>
        <authorList>
            <person name="Kitahara K."/>
            <person name="Miyoshi S."/>
            <person name="Uesaka K."/>
        </authorList>
    </citation>
    <scope>NUCLEOTIDE SEQUENCE [LARGE SCALE GENOMIC DNA]</scope>
    <source>
        <strain evidence="5 6">KK2020170</strain>
    </source>
</reference>
<proteinExistence type="predicted"/>
<dbReference type="CDD" id="cd01065">
    <property type="entry name" value="NAD_bind_Shikimate_DH"/>
    <property type="match status" value="1"/>
</dbReference>
<keyword evidence="6" id="KW-1185">Reference proteome</keyword>
<dbReference type="InterPro" id="IPR046346">
    <property type="entry name" value="Aminoacid_DH-like_N_sf"/>
</dbReference>
<evidence type="ECO:0000259" key="4">
    <source>
        <dbReference type="Pfam" id="PF08501"/>
    </source>
</evidence>
<dbReference type="SUPFAM" id="SSF53223">
    <property type="entry name" value="Aminoacid dehydrogenase-like, N-terminal domain"/>
    <property type="match status" value="1"/>
</dbReference>
<dbReference type="EMBL" id="AP024749">
    <property type="protein sequence ID" value="BCY28693.1"/>
    <property type="molecule type" value="Genomic_DNA"/>
</dbReference>
<sequence length="253" mass="29040">MAKKKKQKKQLKYGLIGKNISYSFSKKYFTEKFAILHFDNCEYLNFDLESIKGFPKVIGETKGLKGLNVTIPYKQEIIPYLDGLSKTAKKIGAVNTISIGKNKKLKGHNTDHYGFRKALSPLLEKHHKKALILGTGGASKAIAYALRRLQIEFDFVSRTPSEYELSYEELNDEVFDDYQIIINTTPLGTHPKVEDCPPLPYELFTDKHIAFDLVYNPEETTFMKKAKERGAKVQNGYEMLVFQAEKAWKIWNK</sequence>
<feature type="domain" description="Shikimate dehydrogenase substrate binding N-terminal" evidence="4">
    <location>
        <begin position="15"/>
        <end position="97"/>
    </location>
</feature>
<evidence type="ECO:0000256" key="3">
    <source>
        <dbReference type="ARBA" id="ARBA00023141"/>
    </source>
</evidence>
<accession>A0ABM7S7I0</accession>
<dbReference type="Gene3D" id="3.40.50.10860">
    <property type="entry name" value="Leucine Dehydrogenase, chain A, domain 1"/>
    <property type="match status" value="1"/>
</dbReference>
<dbReference type="InterPro" id="IPR013708">
    <property type="entry name" value="Shikimate_DH-bd_N"/>
</dbReference>
<dbReference type="Gene3D" id="3.40.50.720">
    <property type="entry name" value="NAD(P)-binding Rossmann-like Domain"/>
    <property type="match status" value="1"/>
</dbReference>